<evidence type="ECO:0000313" key="2">
    <source>
        <dbReference type="Proteomes" id="UP000054485"/>
    </source>
</evidence>
<sequence length="66" mass="7437">MNNLLGAVLSGAPLATPLSQFDIFTASASTLSSVHGMEHIFYTQEAVLTDWCLCRYRQYSDRSQWH</sequence>
<keyword evidence="2" id="KW-1185">Reference proteome</keyword>
<proteinExistence type="predicted"/>
<reference evidence="1 2" key="1">
    <citation type="submission" date="2014-04" db="EMBL/GenBank/DDBJ databases">
        <authorList>
            <consortium name="DOE Joint Genome Institute"/>
            <person name="Kuo A."/>
            <person name="Ruytinx J."/>
            <person name="Rineau F."/>
            <person name="Colpaert J."/>
            <person name="Kohler A."/>
            <person name="Nagy L.G."/>
            <person name="Floudas D."/>
            <person name="Copeland A."/>
            <person name="Barry K.W."/>
            <person name="Cichocki N."/>
            <person name="Veneault-Fourrey C."/>
            <person name="LaButti K."/>
            <person name="Lindquist E.A."/>
            <person name="Lipzen A."/>
            <person name="Lundell T."/>
            <person name="Morin E."/>
            <person name="Murat C."/>
            <person name="Sun H."/>
            <person name="Tunlid A."/>
            <person name="Henrissat B."/>
            <person name="Grigoriev I.V."/>
            <person name="Hibbett D.S."/>
            <person name="Martin F."/>
            <person name="Nordberg H.P."/>
            <person name="Cantor M.N."/>
            <person name="Hua S.X."/>
        </authorList>
    </citation>
    <scope>NUCLEOTIDE SEQUENCE [LARGE SCALE GENOMIC DNA]</scope>
    <source>
        <strain evidence="1 2">UH-Slu-Lm8-n1</strain>
    </source>
</reference>
<evidence type="ECO:0000313" key="1">
    <source>
        <dbReference type="EMBL" id="KIK35259.1"/>
    </source>
</evidence>
<gene>
    <name evidence="1" type="ORF">CY34DRAFT_812311</name>
</gene>
<protein>
    <submittedName>
        <fullName evidence="1">Uncharacterized protein</fullName>
    </submittedName>
</protein>
<dbReference type="AlphaFoldDB" id="A0A0D0AAZ1"/>
<reference evidence="2" key="2">
    <citation type="submission" date="2015-01" db="EMBL/GenBank/DDBJ databases">
        <title>Evolutionary Origins and Diversification of the Mycorrhizal Mutualists.</title>
        <authorList>
            <consortium name="DOE Joint Genome Institute"/>
            <consortium name="Mycorrhizal Genomics Consortium"/>
            <person name="Kohler A."/>
            <person name="Kuo A."/>
            <person name="Nagy L.G."/>
            <person name="Floudas D."/>
            <person name="Copeland A."/>
            <person name="Barry K.W."/>
            <person name="Cichocki N."/>
            <person name="Veneault-Fourrey C."/>
            <person name="LaButti K."/>
            <person name="Lindquist E.A."/>
            <person name="Lipzen A."/>
            <person name="Lundell T."/>
            <person name="Morin E."/>
            <person name="Murat C."/>
            <person name="Riley R."/>
            <person name="Ohm R."/>
            <person name="Sun H."/>
            <person name="Tunlid A."/>
            <person name="Henrissat B."/>
            <person name="Grigoriev I.V."/>
            <person name="Hibbett D.S."/>
            <person name="Martin F."/>
        </authorList>
    </citation>
    <scope>NUCLEOTIDE SEQUENCE [LARGE SCALE GENOMIC DNA]</scope>
    <source>
        <strain evidence="2">UH-Slu-Lm8-n1</strain>
    </source>
</reference>
<organism evidence="1 2">
    <name type="scientific">Suillus luteus UH-Slu-Lm8-n1</name>
    <dbReference type="NCBI Taxonomy" id="930992"/>
    <lineage>
        <taxon>Eukaryota</taxon>
        <taxon>Fungi</taxon>
        <taxon>Dikarya</taxon>
        <taxon>Basidiomycota</taxon>
        <taxon>Agaricomycotina</taxon>
        <taxon>Agaricomycetes</taxon>
        <taxon>Agaricomycetidae</taxon>
        <taxon>Boletales</taxon>
        <taxon>Suillineae</taxon>
        <taxon>Suillaceae</taxon>
        <taxon>Suillus</taxon>
    </lineage>
</organism>
<dbReference type="Proteomes" id="UP000054485">
    <property type="component" value="Unassembled WGS sequence"/>
</dbReference>
<dbReference type="EMBL" id="KN835645">
    <property type="protein sequence ID" value="KIK35259.1"/>
    <property type="molecule type" value="Genomic_DNA"/>
</dbReference>
<name>A0A0D0AAZ1_9AGAM</name>
<dbReference type="HOGENOM" id="CLU_2832897_0_0_1"/>
<dbReference type="InParanoid" id="A0A0D0AAZ1"/>
<accession>A0A0D0AAZ1</accession>